<reference evidence="3" key="1">
    <citation type="journal article" date="2023" name="Nat. Microbiol.">
        <title>Babesia duncani multi-omics identifies virulence factors and drug targets.</title>
        <authorList>
            <person name="Singh P."/>
            <person name="Lonardi S."/>
            <person name="Liang Q."/>
            <person name="Vydyam P."/>
            <person name="Khabirova E."/>
            <person name="Fang T."/>
            <person name="Gihaz S."/>
            <person name="Thekkiniath J."/>
            <person name="Munshi M."/>
            <person name="Abel S."/>
            <person name="Ciampossin L."/>
            <person name="Batugedara G."/>
            <person name="Gupta M."/>
            <person name="Lu X.M."/>
            <person name="Lenz T."/>
            <person name="Chakravarty S."/>
            <person name="Cornillot E."/>
            <person name="Hu Y."/>
            <person name="Ma W."/>
            <person name="Gonzalez L.M."/>
            <person name="Sanchez S."/>
            <person name="Estrada K."/>
            <person name="Sanchez-Flores A."/>
            <person name="Montero E."/>
            <person name="Harb O.S."/>
            <person name="Le Roch K.G."/>
            <person name="Mamoun C.B."/>
        </authorList>
    </citation>
    <scope>NUCLEOTIDE SEQUENCE</scope>
    <source>
        <strain evidence="3">WA1</strain>
    </source>
</reference>
<feature type="coiled-coil region" evidence="1">
    <location>
        <begin position="763"/>
        <end position="825"/>
    </location>
</feature>
<dbReference type="Proteomes" id="UP001214638">
    <property type="component" value="Unassembled WGS sequence"/>
</dbReference>
<evidence type="ECO:0000313" key="3">
    <source>
        <dbReference type="EMBL" id="KAK2196039.1"/>
    </source>
</evidence>
<dbReference type="KEGG" id="bdw:94336934"/>
<protein>
    <submittedName>
        <fullName evidence="3">Uncharacterized protein</fullName>
    </submittedName>
</protein>
<feature type="coiled-coil region" evidence="1">
    <location>
        <begin position="400"/>
        <end position="485"/>
    </location>
</feature>
<feature type="coiled-coil region" evidence="1">
    <location>
        <begin position="588"/>
        <end position="734"/>
    </location>
</feature>
<dbReference type="EMBL" id="JALLKP010000003">
    <property type="protein sequence ID" value="KAK2196039.1"/>
    <property type="molecule type" value="Genomic_DNA"/>
</dbReference>
<dbReference type="RefSeq" id="XP_067802881.1">
    <property type="nucleotide sequence ID" value="XM_067947659.1"/>
</dbReference>
<feature type="coiled-coil region" evidence="1">
    <location>
        <begin position="1006"/>
        <end position="1040"/>
    </location>
</feature>
<evidence type="ECO:0000256" key="1">
    <source>
        <dbReference type="SAM" id="Coils"/>
    </source>
</evidence>
<gene>
    <name evidence="3" type="ORF">BdWA1_002637</name>
</gene>
<organism evidence="3 4">
    <name type="scientific">Babesia duncani</name>
    <dbReference type="NCBI Taxonomy" id="323732"/>
    <lineage>
        <taxon>Eukaryota</taxon>
        <taxon>Sar</taxon>
        <taxon>Alveolata</taxon>
        <taxon>Apicomplexa</taxon>
        <taxon>Aconoidasida</taxon>
        <taxon>Piroplasmida</taxon>
        <taxon>Babesiidae</taxon>
        <taxon>Babesia</taxon>
    </lineage>
</organism>
<evidence type="ECO:0000256" key="2">
    <source>
        <dbReference type="SAM" id="MobiDB-lite"/>
    </source>
</evidence>
<keyword evidence="4" id="KW-1185">Reference proteome</keyword>
<comment type="caution">
    <text evidence="3">The sequence shown here is derived from an EMBL/GenBank/DDBJ whole genome shotgun (WGS) entry which is preliminary data.</text>
</comment>
<proteinExistence type="predicted"/>
<evidence type="ECO:0000313" key="4">
    <source>
        <dbReference type="Proteomes" id="UP001214638"/>
    </source>
</evidence>
<name>A0AAD9PJU7_9APIC</name>
<dbReference type="AlphaFoldDB" id="A0AAD9PJU7"/>
<dbReference type="GeneID" id="94336934"/>
<sequence>MEQDSTQQCYRAVIRGPNTWRGDHSKPNIPNAGTPWTVTIEPKSGSIAMNQAVVELSDLCIYKDQKSYPQVLTILFFPSQETAQEAVDIITVLMEEENCIFDIFKHRKTDNILKVLLGSFCVPLEIVLKEDPFEKNDKSDSRMSCETPCSTMSMKSHGPLQDKERAASYHLRVTVYPGAYALKNQKNLYSNIQKATKRLGPNANRLSLVFFRLARRMPIIKSHTPLILFSTPSSNQKLPKSIPMTFGRSRTSLIPIKDNLKGQEYCDIKGGYAFKKGSNQQVDNYVMTEKQTLDVTQLNASCKVVRSQLIKPAHVESSSQEKLKTSIPLDPNKVVMDTFSTVAPTIDTLIDEKGRYSTGKTSIKIENGTTKSMDGNRNVSNANFDNVQTQTEAPIIDEDIVTYKLEISKLKLELENVNNAFKRMENRHDNIIKELETTYNVKCEELKRNHDIDISELQDKHQKIVNNLENEVIQMSSKLESCKTLSQRLDQKTIAFDELYREYETFKAQTAKNIEILQQSLKLEAGNRRTLINTSSLLQSKISKLKLKLRTMSNVPVTETVTKSIDDLDISFDRSSIPKPDVTEESQKSSMNRQYQILKDSYDTLQEKKTELLSLLDKKTQENTNLALQLEEQGRRTSKVSFLVEKQTKENDMLSTQLDQQIKKNKELSSLFVSLENEYAKLKGSNMDTLKTLHAKNEQLDELKIEHEKLSKCLNKITKENQKLQSEMRDNESLRINLQKSIACLEEKWSRLQCDYGTTVAELKCLKEAYSNLNQKCRISENELGDSQQMNGELVKSLNAAISRCKTLHQELTAANAELESTNALNAIMVQELKMTINQERVGHSNALEALDASRKAVYDENACLRANLNLTNEQLAVTKCRYQLERGKLEHNIQLKQGLISKLIVSVLICKAKIAKQNCTRAQGSNENVNAHKSSLDDQSLQDRNIWISRKLDEFEKLKALQIIKTRNDSIINDPILKLVDTQSNLNEDINRLLVEVKHSKATCNAHVKKRLQNLEVKIEEIKHNIDAFTETVQSFSNKPLRALNCGRQDSIESFFEVNNKIPDCKSRRVAIIHRKNRKGTRTVTKIDDIPIDICSNAFRASISKYASTISNAYYPSNEYYRENKSSLLRKRYLENTRQDIKSDTRAMTHVISF</sequence>
<accession>A0AAD9PJU7</accession>
<feature type="compositionally biased region" description="Polar residues" evidence="2">
    <location>
        <begin position="144"/>
        <end position="154"/>
    </location>
</feature>
<keyword evidence="1" id="KW-0175">Coiled coil</keyword>
<feature type="region of interest" description="Disordered" evidence="2">
    <location>
        <begin position="137"/>
        <end position="158"/>
    </location>
</feature>